<feature type="region of interest" description="Disordered" evidence="1">
    <location>
        <begin position="101"/>
        <end position="145"/>
    </location>
</feature>
<gene>
    <name evidence="2" type="ordered locus">VIT_14s0081g00540</name>
</gene>
<keyword evidence="3" id="KW-1185">Reference proteome</keyword>
<feature type="compositionally biased region" description="Acidic residues" evidence="1">
    <location>
        <begin position="103"/>
        <end position="114"/>
    </location>
</feature>
<dbReference type="HOGENOM" id="CLU_1655327_0_0_1"/>
<feature type="region of interest" description="Disordered" evidence="1">
    <location>
        <begin position="1"/>
        <end position="38"/>
    </location>
</feature>
<evidence type="ECO:0000313" key="2">
    <source>
        <dbReference type="EMBL" id="CCB58701.1"/>
    </source>
</evidence>
<dbReference type="PaxDb" id="29760-VIT_14s0081g00540.t01"/>
<feature type="compositionally biased region" description="Basic and acidic residues" evidence="1">
    <location>
        <begin position="115"/>
        <end position="133"/>
    </location>
</feature>
<dbReference type="Proteomes" id="UP000009183">
    <property type="component" value="Chromosome 14"/>
</dbReference>
<organism evidence="2 3">
    <name type="scientific">Vitis vinifera</name>
    <name type="common">Grape</name>
    <dbReference type="NCBI Taxonomy" id="29760"/>
    <lineage>
        <taxon>Eukaryota</taxon>
        <taxon>Viridiplantae</taxon>
        <taxon>Streptophyta</taxon>
        <taxon>Embryophyta</taxon>
        <taxon>Tracheophyta</taxon>
        <taxon>Spermatophyta</taxon>
        <taxon>Magnoliopsida</taxon>
        <taxon>eudicotyledons</taxon>
        <taxon>Gunneridae</taxon>
        <taxon>Pentapetalae</taxon>
        <taxon>rosids</taxon>
        <taxon>Vitales</taxon>
        <taxon>Vitaceae</taxon>
        <taxon>Viteae</taxon>
        <taxon>Vitis</taxon>
    </lineage>
</organism>
<sequence length="160" mass="17963">MTSASSSSASFSSSSPHNSSTSTHSFSSSESPNSISSAPSFSSSDSFIRCEGLDLLLKAVHHLAGSVVGVPLVQRRVVRRRRRRASALVFNKLIIAQVFKKEDEDEHEDEGEDQVETKGKRRTNEVKAKENSRPKRQRRLMALPSKYQDSVFQPWKWQAR</sequence>
<evidence type="ECO:0000313" key="3">
    <source>
        <dbReference type="Proteomes" id="UP000009183"/>
    </source>
</evidence>
<reference evidence="3" key="1">
    <citation type="journal article" date="2007" name="Nature">
        <title>The grapevine genome sequence suggests ancestral hexaploidization in major angiosperm phyla.</title>
        <authorList>
            <consortium name="The French-Italian Public Consortium for Grapevine Genome Characterization."/>
            <person name="Jaillon O."/>
            <person name="Aury J.-M."/>
            <person name="Noel B."/>
            <person name="Policriti A."/>
            <person name="Clepet C."/>
            <person name="Casagrande A."/>
            <person name="Choisne N."/>
            <person name="Aubourg S."/>
            <person name="Vitulo N."/>
            <person name="Jubin C."/>
            <person name="Vezzi A."/>
            <person name="Legeai F."/>
            <person name="Hugueney P."/>
            <person name="Dasilva C."/>
            <person name="Horner D."/>
            <person name="Mica E."/>
            <person name="Jublot D."/>
            <person name="Poulain J."/>
            <person name="Bruyere C."/>
            <person name="Billault A."/>
            <person name="Segurens B."/>
            <person name="Gouyvenoux M."/>
            <person name="Ugarte E."/>
            <person name="Cattonaro F."/>
            <person name="Anthouard V."/>
            <person name="Vico V."/>
            <person name="Del Fabbro C."/>
            <person name="Alaux M."/>
            <person name="Di Gaspero G."/>
            <person name="Dumas V."/>
            <person name="Felice N."/>
            <person name="Paillard S."/>
            <person name="Juman I."/>
            <person name="Moroldo M."/>
            <person name="Scalabrin S."/>
            <person name="Canaguier A."/>
            <person name="Le Clainche I."/>
            <person name="Malacrida G."/>
            <person name="Durand E."/>
            <person name="Pesole G."/>
            <person name="Laucou V."/>
            <person name="Chatelet P."/>
            <person name="Merdinoglu D."/>
            <person name="Delledonne M."/>
            <person name="Pezzotti M."/>
            <person name="Lecharny A."/>
            <person name="Scarpelli C."/>
            <person name="Artiguenave F."/>
            <person name="Pe M.E."/>
            <person name="Valle G."/>
            <person name="Morgante M."/>
            <person name="Caboche M."/>
            <person name="Adam-Blondon A.-F."/>
            <person name="Weissenbach J."/>
            <person name="Quetier F."/>
            <person name="Wincker P."/>
        </authorList>
    </citation>
    <scope>NUCLEOTIDE SEQUENCE [LARGE SCALE GENOMIC DNA]</scope>
    <source>
        <strain evidence="3">cv. Pinot noir / PN40024</strain>
    </source>
</reference>
<accession>F6HVI8</accession>
<dbReference type="AlphaFoldDB" id="F6HVI8"/>
<evidence type="ECO:0000256" key="1">
    <source>
        <dbReference type="SAM" id="MobiDB-lite"/>
    </source>
</evidence>
<dbReference type="eggNOG" id="ENOG502SAFD">
    <property type="taxonomic scope" value="Eukaryota"/>
</dbReference>
<dbReference type="InParanoid" id="F6HVI8"/>
<proteinExistence type="predicted"/>
<dbReference type="EMBL" id="FN596256">
    <property type="protein sequence ID" value="CCB58701.1"/>
    <property type="molecule type" value="Genomic_DNA"/>
</dbReference>
<name>F6HVI8_VITVI</name>
<dbReference type="OrthoDB" id="1728869at2759"/>
<protein>
    <submittedName>
        <fullName evidence="2">Uncharacterized protein</fullName>
    </submittedName>
</protein>
<dbReference type="STRING" id="29760.F6HVI8"/>